<accession>A0AAV7T9L6</accession>
<name>A0AAV7T9L6_PLEWA</name>
<dbReference type="Proteomes" id="UP001066276">
    <property type="component" value="Chromosome 4_1"/>
</dbReference>
<dbReference type="EMBL" id="JANPWB010000007">
    <property type="protein sequence ID" value="KAJ1173224.1"/>
    <property type="molecule type" value="Genomic_DNA"/>
</dbReference>
<comment type="caution">
    <text evidence="1">The sequence shown here is derived from an EMBL/GenBank/DDBJ whole genome shotgun (WGS) entry which is preliminary data.</text>
</comment>
<evidence type="ECO:0000313" key="1">
    <source>
        <dbReference type="EMBL" id="KAJ1173224.1"/>
    </source>
</evidence>
<organism evidence="1 2">
    <name type="scientific">Pleurodeles waltl</name>
    <name type="common">Iberian ribbed newt</name>
    <dbReference type="NCBI Taxonomy" id="8319"/>
    <lineage>
        <taxon>Eukaryota</taxon>
        <taxon>Metazoa</taxon>
        <taxon>Chordata</taxon>
        <taxon>Craniata</taxon>
        <taxon>Vertebrata</taxon>
        <taxon>Euteleostomi</taxon>
        <taxon>Amphibia</taxon>
        <taxon>Batrachia</taxon>
        <taxon>Caudata</taxon>
        <taxon>Salamandroidea</taxon>
        <taxon>Salamandridae</taxon>
        <taxon>Pleurodelinae</taxon>
        <taxon>Pleurodeles</taxon>
    </lineage>
</organism>
<protein>
    <submittedName>
        <fullName evidence="1">Uncharacterized protein</fullName>
    </submittedName>
</protein>
<proteinExistence type="predicted"/>
<gene>
    <name evidence="1" type="ORF">NDU88_005063</name>
</gene>
<evidence type="ECO:0000313" key="2">
    <source>
        <dbReference type="Proteomes" id="UP001066276"/>
    </source>
</evidence>
<reference evidence="1" key="1">
    <citation type="journal article" date="2022" name="bioRxiv">
        <title>Sequencing and chromosome-scale assembly of the giantPleurodeles waltlgenome.</title>
        <authorList>
            <person name="Brown T."/>
            <person name="Elewa A."/>
            <person name="Iarovenko S."/>
            <person name="Subramanian E."/>
            <person name="Araus A.J."/>
            <person name="Petzold A."/>
            <person name="Susuki M."/>
            <person name="Suzuki K.-i.T."/>
            <person name="Hayashi T."/>
            <person name="Toyoda A."/>
            <person name="Oliveira C."/>
            <person name="Osipova E."/>
            <person name="Leigh N.D."/>
            <person name="Simon A."/>
            <person name="Yun M.H."/>
        </authorList>
    </citation>
    <scope>NUCLEOTIDE SEQUENCE</scope>
    <source>
        <strain evidence="1">20211129_DDA</strain>
        <tissue evidence="1">Liver</tissue>
    </source>
</reference>
<dbReference type="AlphaFoldDB" id="A0AAV7T9L6"/>
<keyword evidence="2" id="KW-1185">Reference proteome</keyword>
<sequence length="86" mass="9241">MVSPDGGGGVSRKREPNPCIAVKVGNVRATNPLEFRILALRAGAKKEENKGKGGKKEKEEQHLYIGVGKDIKSTPTLRSVVVMDTP</sequence>